<evidence type="ECO:0000313" key="1">
    <source>
        <dbReference type="EnsemblPlants" id="MELO3C033602.2.1"/>
    </source>
</evidence>
<dbReference type="EnsemblPlants" id="MELO3C033602.2.1">
    <property type="protein sequence ID" value="MELO3C033602.2.1"/>
    <property type="gene ID" value="MELO3C033602.2"/>
</dbReference>
<organism evidence="1">
    <name type="scientific">Cucumis melo</name>
    <name type="common">Muskmelon</name>
    <dbReference type="NCBI Taxonomy" id="3656"/>
    <lineage>
        <taxon>Eukaryota</taxon>
        <taxon>Viridiplantae</taxon>
        <taxon>Streptophyta</taxon>
        <taxon>Embryophyta</taxon>
        <taxon>Tracheophyta</taxon>
        <taxon>Spermatophyta</taxon>
        <taxon>Magnoliopsida</taxon>
        <taxon>eudicotyledons</taxon>
        <taxon>Gunneridae</taxon>
        <taxon>Pentapetalae</taxon>
        <taxon>rosids</taxon>
        <taxon>fabids</taxon>
        <taxon>Cucurbitales</taxon>
        <taxon>Cucurbitaceae</taxon>
        <taxon>Benincaseae</taxon>
        <taxon>Cucumis</taxon>
    </lineage>
</organism>
<protein>
    <submittedName>
        <fullName evidence="1">Uncharacterized protein</fullName>
    </submittedName>
</protein>
<name>A0A9I9EGT9_CUCME</name>
<proteinExistence type="predicted"/>
<reference evidence="1" key="1">
    <citation type="submission" date="2023-03" db="UniProtKB">
        <authorList>
            <consortium name="EnsemblPlants"/>
        </authorList>
    </citation>
    <scope>IDENTIFICATION</scope>
</reference>
<accession>A0A9I9EGT9</accession>
<dbReference type="Gramene" id="MELO3C033602.2.1">
    <property type="protein sequence ID" value="MELO3C033602.2.1"/>
    <property type="gene ID" value="MELO3C033602.2"/>
</dbReference>
<sequence length="92" mass="10677">MKGKKRKEKGTKSLTRFFLLHKTFIPKSFCTIFSRPRKKRRAISVCRLQSSRASPRSLLHLVELNQTNINCYVFPQSIGAINETIFTPIHDI</sequence>
<dbReference type="AlphaFoldDB" id="A0A9I9EGT9"/>